<organism evidence="9 10">
    <name type="scientific">Penicillium cinerascens</name>
    <dbReference type="NCBI Taxonomy" id="70096"/>
    <lineage>
        <taxon>Eukaryota</taxon>
        <taxon>Fungi</taxon>
        <taxon>Dikarya</taxon>
        <taxon>Ascomycota</taxon>
        <taxon>Pezizomycotina</taxon>
        <taxon>Eurotiomycetes</taxon>
        <taxon>Eurotiomycetidae</taxon>
        <taxon>Eurotiales</taxon>
        <taxon>Aspergillaceae</taxon>
        <taxon>Penicillium</taxon>
    </lineage>
</organism>
<dbReference type="GO" id="GO:0016020">
    <property type="term" value="C:membrane"/>
    <property type="evidence" value="ECO:0007669"/>
    <property type="project" value="UniProtKB-SubCell"/>
</dbReference>
<feature type="domain" description="Rhodopsin" evidence="8">
    <location>
        <begin position="29"/>
        <end position="277"/>
    </location>
</feature>
<feature type="compositionally biased region" description="Low complexity" evidence="6">
    <location>
        <begin position="339"/>
        <end position="349"/>
    </location>
</feature>
<dbReference type="InterPro" id="IPR049326">
    <property type="entry name" value="Rhodopsin_dom_fungi"/>
</dbReference>
<reference evidence="9" key="2">
    <citation type="journal article" date="2023" name="IMA Fungus">
        <title>Comparative genomic study of the Penicillium genus elucidates a diverse pangenome and 15 lateral gene transfer events.</title>
        <authorList>
            <person name="Petersen C."/>
            <person name="Sorensen T."/>
            <person name="Nielsen M.R."/>
            <person name="Sondergaard T.E."/>
            <person name="Sorensen J.L."/>
            <person name="Fitzpatrick D.A."/>
            <person name="Frisvad J.C."/>
            <person name="Nielsen K.L."/>
        </authorList>
    </citation>
    <scope>NUCLEOTIDE SEQUENCE</scope>
    <source>
        <strain evidence="9">IBT 15544</strain>
    </source>
</reference>
<comment type="subcellular location">
    <subcellularLocation>
        <location evidence="1">Membrane</location>
        <topology evidence="1">Multi-pass membrane protein</topology>
    </subcellularLocation>
</comment>
<feature type="transmembrane region" description="Helical" evidence="7">
    <location>
        <begin position="45"/>
        <end position="68"/>
    </location>
</feature>
<proteinExistence type="inferred from homology"/>
<evidence type="ECO:0000256" key="7">
    <source>
        <dbReference type="SAM" id="Phobius"/>
    </source>
</evidence>
<dbReference type="OrthoDB" id="3897607at2759"/>
<keyword evidence="10" id="KW-1185">Reference proteome</keyword>
<dbReference type="InterPro" id="IPR052337">
    <property type="entry name" value="SAT4-like"/>
</dbReference>
<dbReference type="GeneID" id="83182535"/>
<dbReference type="EMBL" id="JAPQKR010000015">
    <property type="protein sequence ID" value="KAJ5194734.1"/>
    <property type="molecule type" value="Genomic_DNA"/>
</dbReference>
<evidence type="ECO:0000256" key="1">
    <source>
        <dbReference type="ARBA" id="ARBA00004141"/>
    </source>
</evidence>
<evidence type="ECO:0000256" key="3">
    <source>
        <dbReference type="ARBA" id="ARBA00022989"/>
    </source>
</evidence>
<keyword evidence="4 7" id="KW-0472">Membrane</keyword>
<feature type="transmembrane region" description="Helical" evidence="7">
    <location>
        <begin position="12"/>
        <end position="33"/>
    </location>
</feature>
<reference evidence="9" key="1">
    <citation type="submission" date="2022-12" db="EMBL/GenBank/DDBJ databases">
        <authorList>
            <person name="Petersen C."/>
        </authorList>
    </citation>
    <scope>NUCLEOTIDE SEQUENCE</scope>
    <source>
        <strain evidence="9">IBT 15544</strain>
    </source>
</reference>
<feature type="transmembrane region" description="Helical" evidence="7">
    <location>
        <begin position="253"/>
        <end position="272"/>
    </location>
</feature>
<dbReference type="PANTHER" id="PTHR33048">
    <property type="entry name" value="PTH11-LIKE INTEGRAL MEMBRANE PROTEIN (AFU_ORTHOLOGUE AFUA_5G11245)"/>
    <property type="match status" value="1"/>
</dbReference>
<gene>
    <name evidence="9" type="ORF">N7498_008172</name>
</gene>
<feature type="transmembrane region" description="Helical" evidence="7">
    <location>
        <begin position="181"/>
        <end position="201"/>
    </location>
</feature>
<evidence type="ECO:0000313" key="9">
    <source>
        <dbReference type="EMBL" id="KAJ5194734.1"/>
    </source>
</evidence>
<feature type="transmembrane region" description="Helical" evidence="7">
    <location>
        <begin position="213"/>
        <end position="233"/>
    </location>
</feature>
<sequence length="396" mass="44119">MSREEEQQNAAIKIVAGLFMSIACVAVILRCYVRGWVVKAFGWDDGAMVMAMAWYVVYSGSMIGAGVHGNGYHWYSLTAEERVVAIKYWWFCEIAFCLASIFCKISICIFLLRICIKRIHILSLYTVMVLTVFCGLVFLLLMLLQCKPLSFFWTRMANHPVVNVEGEGSCINMEIIVAMTYVYSVFAAMCDFTVGILPIFLVQKLQMKRRTKLVVAGILSMACVASSAVIVRIPFVKTFNDLNDFLYATVQIAYWSNLEIGLGITAGSLATLRPLLRHWLGSHAGQSYPSRVTGERRAGASGHRQVPLESLNGTKQGELRPDKLAVMVTNIESQRDLESSWPQSSSPTSSEERLTVQHHSLPGTMEVGVHQTFEVTRTLADGDDGEGSHRIAREHV</sequence>
<feature type="region of interest" description="Disordered" evidence="6">
    <location>
        <begin position="290"/>
        <end position="315"/>
    </location>
</feature>
<evidence type="ECO:0000256" key="5">
    <source>
        <dbReference type="ARBA" id="ARBA00038359"/>
    </source>
</evidence>
<keyword evidence="2 7" id="KW-0812">Transmembrane</keyword>
<evidence type="ECO:0000256" key="2">
    <source>
        <dbReference type="ARBA" id="ARBA00022692"/>
    </source>
</evidence>
<dbReference type="PROSITE" id="PS51257">
    <property type="entry name" value="PROKAR_LIPOPROTEIN"/>
    <property type="match status" value="1"/>
</dbReference>
<keyword evidence="3 7" id="KW-1133">Transmembrane helix</keyword>
<feature type="transmembrane region" description="Helical" evidence="7">
    <location>
        <begin position="124"/>
        <end position="144"/>
    </location>
</feature>
<evidence type="ECO:0000313" key="10">
    <source>
        <dbReference type="Proteomes" id="UP001150904"/>
    </source>
</evidence>
<dbReference type="AlphaFoldDB" id="A0A9W9JE73"/>
<dbReference type="Proteomes" id="UP001150904">
    <property type="component" value="Unassembled WGS sequence"/>
</dbReference>
<evidence type="ECO:0000256" key="6">
    <source>
        <dbReference type="SAM" id="MobiDB-lite"/>
    </source>
</evidence>
<comment type="similarity">
    <text evidence="5">Belongs to the SAT4 family.</text>
</comment>
<protein>
    <recommendedName>
        <fullName evidence="8">Rhodopsin domain-containing protein</fullName>
    </recommendedName>
</protein>
<name>A0A9W9JE73_9EURO</name>
<dbReference type="RefSeq" id="XP_058305222.1">
    <property type="nucleotide sequence ID" value="XM_058455234.1"/>
</dbReference>
<dbReference type="PANTHER" id="PTHR33048:SF113">
    <property type="entry name" value="INTEGRAL MEMBRANE PROTEIN-RELATED"/>
    <property type="match status" value="1"/>
</dbReference>
<dbReference type="Pfam" id="PF20684">
    <property type="entry name" value="Fung_rhodopsin"/>
    <property type="match status" value="1"/>
</dbReference>
<comment type="caution">
    <text evidence="9">The sequence shown here is derived from an EMBL/GenBank/DDBJ whole genome shotgun (WGS) entry which is preliminary data.</text>
</comment>
<evidence type="ECO:0000256" key="4">
    <source>
        <dbReference type="ARBA" id="ARBA00023136"/>
    </source>
</evidence>
<accession>A0A9W9JE73</accession>
<feature type="region of interest" description="Disordered" evidence="6">
    <location>
        <begin position="335"/>
        <end position="355"/>
    </location>
</feature>
<evidence type="ECO:0000259" key="8">
    <source>
        <dbReference type="Pfam" id="PF20684"/>
    </source>
</evidence>
<feature type="transmembrane region" description="Helical" evidence="7">
    <location>
        <begin position="88"/>
        <end position="112"/>
    </location>
</feature>